<feature type="region of interest" description="Disordered" evidence="1">
    <location>
        <begin position="27"/>
        <end position="65"/>
    </location>
</feature>
<gene>
    <name evidence="2" type="ORF">M0R45_025253</name>
</gene>
<organism evidence="2 3">
    <name type="scientific">Rubus argutus</name>
    <name type="common">Southern blackberry</name>
    <dbReference type="NCBI Taxonomy" id="59490"/>
    <lineage>
        <taxon>Eukaryota</taxon>
        <taxon>Viridiplantae</taxon>
        <taxon>Streptophyta</taxon>
        <taxon>Embryophyta</taxon>
        <taxon>Tracheophyta</taxon>
        <taxon>Spermatophyta</taxon>
        <taxon>Magnoliopsida</taxon>
        <taxon>eudicotyledons</taxon>
        <taxon>Gunneridae</taxon>
        <taxon>Pentapetalae</taxon>
        <taxon>rosids</taxon>
        <taxon>fabids</taxon>
        <taxon>Rosales</taxon>
        <taxon>Rosaceae</taxon>
        <taxon>Rosoideae</taxon>
        <taxon>Rosoideae incertae sedis</taxon>
        <taxon>Rubus</taxon>
    </lineage>
</organism>
<evidence type="ECO:0000313" key="3">
    <source>
        <dbReference type="Proteomes" id="UP001457282"/>
    </source>
</evidence>
<dbReference type="AlphaFoldDB" id="A0AAW1WTJ4"/>
<evidence type="ECO:0000256" key="1">
    <source>
        <dbReference type="SAM" id="MobiDB-lite"/>
    </source>
</evidence>
<protein>
    <submittedName>
        <fullName evidence="2">Uncharacterized protein</fullName>
    </submittedName>
</protein>
<sequence length="82" mass="9430">MDEEGLEEWDAEFLDQVIQVQERVISDSQKPLNHQQQESRRLLTPIRSPTRLRATSPRGPMPFPLPRHCLRVFGAPNLKLGA</sequence>
<dbReference type="EMBL" id="JBEDUW010000005">
    <property type="protein sequence ID" value="KAK9928100.1"/>
    <property type="molecule type" value="Genomic_DNA"/>
</dbReference>
<name>A0AAW1WTJ4_RUBAR</name>
<evidence type="ECO:0000313" key="2">
    <source>
        <dbReference type="EMBL" id="KAK9928100.1"/>
    </source>
</evidence>
<proteinExistence type="predicted"/>
<feature type="compositionally biased region" description="Polar residues" evidence="1">
    <location>
        <begin position="27"/>
        <end position="36"/>
    </location>
</feature>
<reference evidence="2 3" key="1">
    <citation type="journal article" date="2023" name="G3 (Bethesda)">
        <title>A chromosome-length genome assembly and annotation of blackberry (Rubus argutus, cv. 'Hillquist').</title>
        <authorList>
            <person name="Bruna T."/>
            <person name="Aryal R."/>
            <person name="Dudchenko O."/>
            <person name="Sargent D.J."/>
            <person name="Mead D."/>
            <person name="Buti M."/>
            <person name="Cavallini A."/>
            <person name="Hytonen T."/>
            <person name="Andres J."/>
            <person name="Pham M."/>
            <person name="Weisz D."/>
            <person name="Mascagni F."/>
            <person name="Usai G."/>
            <person name="Natali L."/>
            <person name="Bassil N."/>
            <person name="Fernandez G.E."/>
            <person name="Lomsadze A."/>
            <person name="Armour M."/>
            <person name="Olukolu B."/>
            <person name="Poorten T."/>
            <person name="Britton C."/>
            <person name="Davik J."/>
            <person name="Ashrafi H."/>
            <person name="Aiden E.L."/>
            <person name="Borodovsky M."/>
            <person name="Worthington M."/>
        </authorList>
    </citation>
    <scope>NUCLEOTIDE SEQUENCE [LARGE SCALE GENOMIC DNA]</scope>
    <source>
        <strain evidence="2">PI 553951</strain>
    </source>
</reference>
<accession>A0AAW1WTJ4</accession>
<keyword evidence="3" id="KW-1185">Reference proteome</keyword>
<comment type="caution">
    <text evidence="2">The sequence shown here is derived from an EMBL/GenBank/DDBJ whole genome shotgun (WGS) entry which is preliminary data.</text>
</comment>
<dbReference type="Proteomes" id="UP001457282">
    <property type="component" value="Unassembled WGS sequence"/>
</dbReference>